<dbReference type="NCBIfam" id="TIGR00393">
    <property type="entry name" value="kpsF"/>
    <property type="match status" value="1"/>
</dbReference>
<evidence type="ECO:0000313" key="9">
    <source>
        <dbReference type="Proteomes" id="UP000663088"/>
    </source>
</evidence>
<organism evidence="8 9">
    <name type="scientific">Candidatus Methylacidiphilum infernorum</name>
    <dbReference type="NCBI Taxonomy" id="511746"/>
    <lineage>
        <taxon>Bacteria</taxon>
        <taxon>Pseudomonadati</taxon>
        <taxon>Verrucomicrobiota</taxon>
        <taxon>Methylacidiphilae</taxon>
        <taxon>Methylacidiphilales</taxon>
        <taxon>Methylacidiphilaceae</taxon>
        <taxon>Methylacidiphilum (ex Ratnadevi et al. 2023)</taxon>
    </lineage>
</organism>
<dbReference type="InterPro" id="IPR000644">
    <property type="entry name" value="CBS_dom"/>
</dbReference>
<dbReference type="PANTHER" id="PTHR42745:SF1">
    <property type="entry name" value="ARABINOSE 5-PHOSPHATE ISOMERASE KDSD"/>
    <property type="match status" value="1"/>
</dbReference>
<dbReference type="Proteomes" id="UP000663088">
    <property type="component" value="Chromosome"/>
</dbReference>
<keyword evidence="2" id="KW-0677">Repeat</keyword>
<dbReference type="SUPFAM" id="SSF53697">
    <property type="entry name" value="SIS domain"/>
    <property type="match status" value="1"/>
</dbReference>
<dbReference type="InterPro" id="IPR046348">
    <property type="entry name" value="SIS_dom_sf"/>
</dbReference>
<evidence type="ECO:0000256" key="4">
    <source>
        <dbReference type="PIRNR" id="PIRNR004692"/>
    </source>
</evidence>
<keyword evidence="3 5" id="KW-0129">CBS domain</keyword>
<comment type="similarity">
    <text evidence="1 4">Belongs to the SIS family. GutQ/KpsF subfamily.</text>
</comment>
<feature type="domain" description="CBS" evidence="6">
    <location>
        <begin position="206"/>
        <end position="264"/>
    </location>
</feature>
<dbReference type="Pfam" id="PF01380">
    <property type="entry name" value="SIS"/>
    <property type="match status" value="1"/>
</dbReference>
<keyword evidence="8" id="KW-0413">Isomerase</keyword>
<dbReference type="PANTHER" id="PTHR42745">
    <property type="match status" value="1"/>
</dbReference>
<dbReference type="SMART" id="SM00116">
    <property type="entry name" value="CBS"/>
    <property type="match status" value="2"/>
</dbReference>
<dbReference type="RefSeq" id="WP_206846054.1">
    <property type="nucleotide sequence ID" value="NZ_CP065956.1"/>
</dbReference>
<dbReference type="Gene3D" id="3.40.50.10490">
    <property type="entry name" value="Glucose-6-phosphate isomerase like protein, domain 1"/>
    <property type="match status" value="1"/>
</dbReference>
<dbReference type="InterPro" id="IPR004800">
    <property type="entry name" value="KdsD/KpsF-type"/>
</dbReference>
<dbReference type="Gene3D" id="3.10.580.10">
    <property type="entry name" value="CBS-domain"/>
    <property type="match status" value="1"/>
</dbReference>
<dbReference type="PROSITE" id="PS51371">
    <property type="entry name" value="CBS"/>
    <property type="match status" value="2"/>
</dbReference>
<proteinExistence type="inferred from homology"/>
<name>A0ABX7PU59_9BACT</name>
<evidence type="ECO:0000259" key="6">
    <source>
        <dbReference type="PROSITE" id="PS51371"/>
    </source>
</evidence>
<evidence type="ECO:0000256" key="3">
    <source>
        <dbReference type="ARBA" id="ARBA00023122"/>
    </source>
</evidence>
<gene>
    <name evidence="8" type="ORF">EM20IM_08340</name>
</gene>
<feature type="domain" description="SIS" evidence="7">
    <location>
        <begin position="38"/>
        <end position="180"/>
    </location>
</feature>
<feature type="domain" description="CBS" evidence="6">
    <location>
        <begin position="273"/>
        <end position="325"/>
    </location>
</feature>
<dbReference type="CDD" id="cd05014">
    <property type="entry name" value="SIS_Kpsf"/>
    <property type="match status" value="1"/>
</dbReference>
<protein>
    <submittedName>
        <fullName evidence="8">KpsF/GutQ family sugar-phosphate isomerase</fullName>
    </submittedName>
</protein>
<dbReference type="EMBL" id="CP065956">
    <property type="protein sequence ID" value="QSR86492.1"/>
    <property type="molecule type" value="Genomic_DNA"/>
</dbReference>
<dbReference type="InterPro" id="IPR001347">
    <property type="entry name" value="SIS_dom"/>
</dbReference>
<evidence type="ECO:0000259" key="7">
    <source>
        <dbReference type="PROSITE" id="PS51464"/>
    </source>
</evidence>
<dbReference type="Pfam" id="PF00571">
    <property type="entry name" value="CBS"/>
    <property type="match status" value="2"/>
</dbReference>
<dbReference type="InterPro" id="IPR035474">
    <property type="entry name" value="SIS_Kpsf"/>
</dbReference>
<dbReference type="PIRSF" id="PIRSF004692">
    <property type="entry name" value="KdsD_KpsF"/>
    <property type="match status" value="1"/>
</dbReference>
<dbReference type="InterPro" id="IPR050986">
    <property type="entry name" value="GutQ/KpsF_isomerases"/>
</dbReference>
<evidence type="ECO:0000313" key="8">
    <source>
        <dbReference type="EMBL" id="QSR86492.1"/>
    </source>
</evidence>
<keyword evidence="9" id="KW-1185">Reference proteome</keyword>
<sequence length="325" mass="35496">MQEDLVGLAKRVFDLEMDALRIVRKQLNATFEQAILVLEKTILANGKIVVTGVGKSGHIGRKIAATLTSTGAPSVVLDAVNAFHGDLGMVNRGDAVVALSYSGETEEILRLVPHLKRITTSLIAITGNENSTLAKNSDLVLSVRIDREACPLNLAPTSSTTAMLVLGDALAMVLLEKRGFKKEDFARFHPGGTLGRNLLLKVGDIMRPLSQIVVLEEEAKVKEALRLWNIKRVGAVVVVDPGGKVIGIFTHGDFVRNYEVNHRIGEEPLGKVMTKNPVTVRVDKLAVEVLNVFEHNKIEDLIVVDEQYRVVGLIDSQDLAIHRLL</sequence>
<dbReference type="InterPro" id="IPR046342">
    <property type="entry name" value="CBS_dom_sf"/>
</dbReference>
<dbReference type="GO" id="GO:0016853">
    <property type="term" value="F:isomerase activity"/>
    <property type="evidence" value="ECO:0007669"/>
    <property type="project" value="UniProtKB-KW"/>
</dbReference>
<evidence type="ECO:0000256" key="5">
    <source>
        <dbReference type="PROSITE-ProRule" id="PRU00703"/>
    </source>
</evidence>
<reference evidence="8 9" key="1">
    <citation type="submission" date="2020-12" db="EMBL/GenBank/DDBJ databases">
        <authorList>
            <person name="Awala S.I."/>
            <person name="Gwak J.-H."/>
            <person name="Kim S.-J."/>
            <person name="Rhee S.-K."/>
        </authorList>
    </citation>
    <scope>NUCLEOTIDE SEQUENCE [LARGE SCALE GENOMIC DNA]</scope>
    <source>
        <strain evidence="8 9">IT5</strain>
    </source>
</reference>
<dbReference type="PROSITE" id="PS51464">
    <property type="entry name" value="SIS"/>
    <property type="match status" value="1"/>
</dbReference>
<accession>A0ABX7PU59</accession>
<evidence type="ECO:0000256" key="2">
    <source>
        <dbReference type="ARBA" id="ARBA00022737"/>
    </source>
</evidence>
<evidence type="ECO:0000256" key="1">
    <source>
        <dbReference type="ARBA" id="ARBA00008165"/>
    </source>
</evidence>